<evidence type="ECO:0000313" key="2">
    <source>
        <dbReference type="EMBL" id="GGG77995.1"/>
    </source>
</evidence>
<keyword evidence="3" id="KW-1185">Reference proteome</keyword>
<dbReference type="Proteomes" id="UP000600247">
    <property type="component" value="Unassembled WGS sequence"/>
</dbReference>
<dbReference type="NCBIfam" id="NF038353">
    <property type="entry name" value="FxLYD_dom"/>
    <property type="match status" value="1"/>
</dbReference>
<dbReference type="EMBL" id="BMHY01000008">
    <property type="protein sequence ID" value="GGG77995.1"/>
    <property type="molecule type" value="Genomic_DNA"/>
</dbReference>
<evidence type="ECO:0000256" key="1">
    <source>
        <dbReference type="SAM" id="Phobius"/>
    </source>
</evidence>
<dbReference type="RefSeq" id="WP_188890828.1">
    <property type="nucleotide sequence ID" value="NZ_BMHY01000008.1"/>
</dbReference>
<proteinExistence type="predicted"/>
<accession>A0A917HFZ4</accession>
<comment type="caution">
    <text evidence="2">The sequence shown here is derived from an EMBL/GenBank/DDBJ whole genome shotgun (WGS) entry which is preliminary data.</text>
</comment>
<keyword evidence="1" id="KW-1133">Transmembrane helix</keyword>
<dbReference type="InterPro" id="IPR047676">
    <property type="entry name" value="FxLYD_dom"/>
</dbReference>
<dbReference type="AlphaFoldDB" id="A0A917HFZ4"/>
<evidence type="ECO:0008006" key="4">
    <source>
        <dbReference type="Google" id="ProtNLM"/>
    </source>
</evidence>
<reference evidence="2 3" key="1">
    <citation type="journal article" date="2014" name="Int. J. Syst. Evol. Microbiol.">
        <title>Complete genome sequence of Corynebacterium casei LMG S-19264T (=DSM 44701T), isolated from a smear-ripened cheese.</title>
        <authorList>
            <consortium name="US DOE Joint Genome Institute (JGI-PGF)"/>
            <person name="Walter F."/>
            <person name="Albersmeier A."/>
            <person name="Kalinowski J."/>
            <person name="Ruckert C."/>
        </authorList>
    </citation>
    <scope>NUCLEOTIDE SEQUENCE [LARGE SCALE GENOMIC DNA]</scope>
    <source>
        <strain evidence="2 3">CGMCC 1.15286</strain>
    </source>
</reference>
<evidence type="ECO:0000313" key="3">
    <source>
        <dbReference type="Proteomes" id="UP000600247"/>
    </source>
</evidence>
<gene>
    <name evidence="2" type="ORF">GCM10010918_38510</name>
</gene>
<sequence length="413" mass="46431">MYCQHCDRKHEPDAVFCSQCGKRLAIAERANETSLEEQARQQLNTGMTQSGAAIEADVSVRTKAGRKPVMIGLIPVFIFILTATAVCSYFLYETKRNEQVNQWHEAAKQDALLGKYEEALHRLKEASKLRPKYASLAADTVVVEEAIAFQHSIDDISSRMSRNELTDAEPLLNQLKQQLRGREEQAFTVIREQLSELIVRMTVGQIERDLDSLQTVEALATKLNQVKGLSGKEALSLQQQIEAKIVSISYKQAELQMKKKSFSDALATVQLGMNYAAENEQLATLYGRIQKEKQKFEQDEQKRIENAMQKAAEEDLINQTAAVEVLHVGTRRDENGDFHIDGQLKNAATRPIYSVSVEYTVHDSQGKKIESGKVDATPKYIEAGETFNFTAVVHGVEDEHAKVVIDHATWYLD</sequence>
<keyword evidence="1" id="KW-0812">Transmembrane</keyword>
<feature type="transmembrane region" description="Helical" evidence="1">
    <location>
        <begin position="69"/>
        <end position="92"/>
    </location>
</feature>
<protein>
    <recommendedName>
        <fullName evidence="4">Zinc-ribbon domain-containing protein</fullName>
    </recommendedName>
</protein>
<name>A0A917HFZ4_9BACL</name>
<keyword evidence="1" id="KW-0472">Membrane</keyword>
<organism evidence="2 3">
    <name type="scientific">Paenibacillus radicis</name>
    <name type="common">ex Gao et al. 2016</name>
    <dbReference type="NCBI Taxonomy" id="1737354"/>
    <lineage>
        <taxon>Bacteria</taxon>
        <taxon>Bacillati</taxon>
        <taxon>Bacillota</taxon>
        <taxon>Bacilli</taxon>
        <taxon>Bacillales</taxon>
        <taxon>Paenibacillaceae</taxon>
        <taxon>Paenibacillus</taxon>
    </lineage>
</organism>